<evidence type="ECO:0000313" key="3">
    <source>
        <dbReference type="Proteomes" id="UP001066276"/>
    </source>
</evidence>
<dbReference type="EMBL" id="JANPWB010000002">
    <property type="protein sequence ID" value="KAJ1208553.1"/>
    <property type="molecule type" value="Genomic_DNA"/>
</dbReference>
<feature type="compositionally biased region" description="Polar residues" evidence="1">
    <location>
        <begin position="35"/>
        <end position="49"/>
    </location>
</feature>
<organism evidence="2 3">
    <name type="scientific">Pleurodeles waltl</name>
    <name type="common">Iberian ribbed newt</name>
    <dbReference type="NCBI Taxonomy" id="8319"/>
    <lineage>
        <taxon>Eukaryota</taxon>
        <taxon>Metazoa</taxon>
        <taxon>Chordata</taxon>
        <taxon>Craniata</taxon>
        <taxon>Vertebrata</taxon>
        <taxon>Euteleostomi</taxon>
        <taxon>Amphibia</taxon>
        <taxon>Batrachia</taxon>
        <taxon>Caudata</taxon>
        <taxon>Salamandroidea</taxon>
        <taxon>Salamandridae</taxon>
        <taxon>Pleurodelinae</taxon>
        <taxon>Pleurodeles</taxon>
    </lineage>
</organism>
<name>A0AAV7W7J6_PLEWA</name>
<dbReference type="Proteomes" id="UP001066276">
    <property type="component" value="Chromosome 1_2"/>
</dbReference>
<feature type="region of interest" description="Disordered" evidence="1">
    <location>
        <begin position="1"/>
        <end position="49"/>
    </location>
</feature>
<protein>
    <submittedName>
        <fullName evidence="2">Uncharacterized protein</fullName>
    </submittedName>
</protein>
<accession>A0AAV7W7J6</accession>
<gene>
    <name evidence="2" type="ORF">NDU88_003937</name>
</gene>
<keyword evidence="3" id="KW-1185">Reference proteome</keyword>
<proteinExistence type="predicted"/>
<reference evidence="2" key="1">
    <citation type="journal article" date="2022" name="bioRxiv">
        <title>Sequencing and chromosome-scale assembly of the giantPleurodeles waltlgenome.</title>
        <authorList>
            <person name="Brown T."/>
            <person name="Elewa A."/>
            <person name="Iarovenko S."/>
            <person name="Subramanian E."/>
            <person name="Araus A.J."/>
            <person name="Petzold A."/>
            <person name="Susuki M."/>
            <person name="Suzuki K.-i.T."/>
            <person name="Hayashi T."/>
            <person name="Toyoda A."/>
            <person name="Oliveira C."/>
            <person name="Osipova E."/>
            <person name="Leigh N.D."/>
            <person name="Simon A."/>
            <person name="Yun M.H."/>
        </authorList>
    </citation>
    <scope>NUCLEOTIDE SEQUENCE</scope>
    <source>
        <strain evidence="2">20211129_DDA</strain>
        <tissue evidence="2">Liver</tissue>
    </source>
</reference>
<evidence type="ECO:0000256" key="1">
    <source>
        <dbReference type="SAM" id="MobiDB-lite"/>
    </source>
</evidence>
<sequence>MAQKVIRTPQTLRGKSNLEAIGAKKERKQPAPPTKDQTGAQGRGAQQSVPVMEKTVRNAAQVPAMFTQIAKPRWTPPPRELYNAQSGILDDNGDQVFSTGTGARRIAIPDKTGTLLKNSGKEVDPSCVDVDTINDRLPKEGATEVELGEISSNAGTCSLTQNAVLQEIEDTPKSFSISDVKALSSSHRGKEDKLLGAKGDHGLADTVDI</sequence>
<evidence type="ECO:0000313" key="2">
    <source>
        <dbReference type="EMBL" id="KAJ1208553.1"/>
    </source>
</evidence>
<dbReference type="AlphaFoldDB" id="A0AAV7W7J6"/>
<comment type="caution">
    <text evidence="2">The sequence shown here is derived from an EMBL/GenBank/DDBJ whole genome shotgun (WGS) entry which is preliminary data.</text>
</comment>